<dbReference type="EMBL" id="CP009149">
    <property type="protein sequence ID" value="AIJ05103.1"/>
    <property type="molecule type" value="Genomic_DNA"/>
</dbReference>
<dbReference type="SUPFAM" id="SSF69336">
    <property type="entry name" value="Alpha subunit of glutamate synthase, C-terminal domain"/>
    <property type="match status" value="1"/>
</dbReference>
<dbReference type="HOGENOM" id="CLU_078510_1_0_2"/>
<dbReference type="PANTHER" id="PTHR39673:SF8">
    <property type="entry name" value="GLUTAMATE SYNTHASE ALPHA SUBUNIT C-TERMINAL DOMAIN-CONTAINING PROTEIN"/>
    <property type="match status" value="1"/>
</dbReference>
<dbReference type="STRING" id="1301915.JH146_0252"/>
<proteinExistence type="predicted"/>
<dbReference type="InterPro" id="IPR012061">
    <property type="entry name" value="Glu_synth_lsu_3"/>
</dbReference>
<dbReference type="GeneID" id="24890844"/>
<protein>
    <submittedName>
        <fullName evidence="2">Formylmethanofuran dehydrogenase subunit C</fullName>
    </submittedName>
</protein>
<gene>
    <name evidence="2" type="ORF">JH146_0252</name>
</gene>
<dbReference type="PIRSF" id="PIRSF006519">
    <property type="entry name" value="GOGAT_dom3"/>
    <property type="match status" value="1"/>
</dbReference>
<dbReference type="KEGG" id="mjh:JH146_0252"/>
<dbReference type="PANTHER" id="PTHR39673">
    <property type="entry name" value="TUNGSTEN FORMYLMETHANOFURAN DEHYDROGENASE, SUBUNIT C (FWDC)"/>
    <property type="match status" value="1"/>
</dbReference>
<dbReference type="Proteomes" id="UP000028781">
    <property type="component" value="Chromosome"/>
</dbReference>
<dbReference type="OrthoDB" id="2513at2157"/>
<feature type="domain" description="Glutamate synthase alpha subunit C-terminal" evidence="1">
    <location>
        <begin position="14"/>
        <end position="196"/>
    </location>
</feature>
<dbReference type="CDD" id="cd00981">
    <property type="entry name" value="arch_gltB"/>
    <property type="match status" value="1"/>
</dbReference>
<dbReference type="InterPro" id="IPR036485">
    <property type="entry name" value="Glu_synth_asu_C_sf"/>
</dbReference>
<dbReference type="InterPro" id="IPR002489">
    <property type="entry name" value="Glu_synth_asu_C"/>
</dbReference>
<dbReference type="GO" id="GO:0016491">
    <property type="term" value="F:oxidoreductase activity"/>
    <property type="evidence" value="ECO:0007669"/>
    <property type="project" value="InterPro"/>
</dbReference>
<dbReference type="AlphaFoldDB" id="A0A076LF98"/>
<dbReference type="Gene3D" id="2.160.20.60">
    <property type="entry name" value="Glutamate synthase, alpha subunit, C-terminal domain"/>
    <property type="match status" value="1"/>
</dbReference>
<name>A0A076LF98_9EURY</name>
<evidence type="ECO:0000313" key="3">
    <source>
        <dbReference type="Proteomes" id="UP000028781"/>
    </source>
</evidence>
<evidence type="ECO:0000259" key="1">
    <source>
        <dbReference type="Pfam" id="PF01493"/>
    </source>
</evidence>
<reference evidence="2 3" key="1">
    <citation type="journal article" date="2015" name="Int. J. Syst. Evol. Microbiol.">
        <title>M ethanocaldococcus bathoardescens sp. nov., a hyperthermophilic methanogen isolated from a volcanically active deep-sea hydrothermal vent.</title>
        <authorList>
            <person name="Stewart L.C."/>
            <person name="Jung J.H."/>
            <person name="Kim Y.T."/>
            <person name="Kwon S.W."/>
            <person name="Park C.S."/>
            <person name="Holden J.F."/>
        </authorList>
    </citation>
    <scope>NUCLEOTIDE SEQUENCE [LARGE SCALE GENOMIC DNA]</scope>
    <source>
        <strain evidence="2 3">JH146</strain>
    </source>
</reference>
<dbReference type="Pfam" id="PF01493">
    <property type="entry name" value="GXGXG"/>
    <property type="match status" value="1"/>
</dbReference>
<evidence type="ECO:0000313" key="2">
    <source>
        <dbReference type="EMBL" id="AIJ05103.1"/>
    </source>
</evidence>
<organism evidence="2 3">
    <name type="scientific">Methanocaldococcus bathoardescens</name>
    <dbReference type="NCBI Taxonomy" id="1301915"/>
    <lineage>
        <taxon>Archaea</taxon>
        <taxon>Methanobacteriati</taxon>
        <taxon>Methanobacteriota</taxon>
        <taxon>Methanomada group</taxon>
        <taxon>Methanococci</taxon>
        <taxon>Methanococcales</taxon>
        <taxon>Methanocaldococcaceae</taxon>
        <taxon>Methanocaldococcus</taxon>
    </lineage>
</organism>
<keyword evidence="3" id="KW-1185">Reference proteome</keyword>
<accession>A0A076LF98</accession>
<sequence length="258" mass="28606">MEEVVIDAKDMHYRELNEKIHQILRENPDIKKIVLKNVLGQRFIGNGLQKKGLTIEIYGIPGGDLGMFMNGPTIIVHGNAEFAPGNTMDDGTIVIYGSSGDVTAHSMRGGKVFVRGDVGYRSGIHMKAYKDKVPVLVIGGRAKDFLGEYMAGGIIIVLNIDEKGNDLGKIKGRMIGTGIHGGAIYIRGEIDKDQLGVAADIKEFTQEDLEKIKPYIEEFCKWFNLPEDVKNKLINSKWTKIAPISKRPFGKLYTPDLM</sequence>
<dbReference type="RefSeq" id="WP_048201304.1">
    <property type="nucleotide sequence ID" value="NZ_CP009149.1"/>
</dbReference>
<dbReference type="InterPro" id="IPR035710">
    <property type="entry name" value="Archaeal_gltB"/>
</dbReference>